<evidence type="ECO:0000256" key="1">
    <source>
        <dbReference type="SAM" id="SignalP"/>
    </source>
</evidence>
<reference evidence="3" key="1">
    <citation type="journal article" date="2019" name="Int. J. Syst. Evol. Microbiol.">
        <title>The Global Catalogue of Microorganisms (GCM) 10K type strain sequencing project: providing services to taxonomists for standard genome sequencing and annotation.</title>
        <authorList>
            <consortium name="The Broad Institute Genomics Platform"/>
            <consortium name="The Broad Institute Genome Sequencing Center for Infectious Disease"/>
            <person name="Wu L."/>
            <person name="Ma J."/>
        </authorList>
    </citation>
    <scope>NUCLEOTIDE SEQUENCE [LARGE SCALE GENOMIC DNA]</scope>
    <source>
        <strain evidence="3">JCM 31920</strain>
    </source>
</reference>
<dbReference type="EMBL" id="BAABEY010000026">
    <property type="protein sequence ID" value="GAA4442158.1"/>
    <property type="molecule type" value="Genomic_DNA"/>
</dbReference>
<name>A0ABP8M0W2_9BACT</name>
<proteinExistence type="predicted"/>
<keyword evidence="3" id="KW-1185">Reference proteome</keyword>
<protein>
    <submittedName>
        <fullName evidence="2">Uncharacterized protein</fullName>
    </submittedName>
</protein>
<comment type="caution">
    <text evidence="2">The sequence shown here is derived from an EMBL/GenBank/DDBJ whole genome shotgun (WGS) entry which is preliminary data.</text>
</comment>
<keyword evidence="1" id="KW-0732">Signal</keyword>
<feature type="chain" id="PRO_5046493148" evidence="1">
    <location>
        <begin position="24"/>
        <end position="315"/>
    </location>
</feature>
<sequence length="315" mass="35684">MKPIILILQCLYLFVLLAGSAHGQKADTLSLIADRGFAGGVSLKGTNSVNVATGKSLYPFKKQSGAPLWSLAEWESKYPLSQDRLKQTEGVSIYRDRGKMISFQRLEKDCLVRLEVEASAEYSAPRKPGQGWPHLLLEQSFPEKVRFAELKNLWLEFSGRLVAGEMKMKAEEFNQGLHAAQFQLFLVVQDLNPNSAGYRDYLWFGVPFYDYRFRESEVYAAKDVGKDDATGKFIYSLASRDFMNGSFHDREWKTIHKDLYPEIRKALTLARARGYLTQSADADLAISGMNIGWEVPGTFDVSFEFKGFDIRAVKQ</sequence>
<gene>
    <name evidence="2" type="ORF">GCM10023091_28440</name>
</gene>
<evidence type="ECO:0000313" key="2">
    <source>
        <dbReference type="EMBL" id="GAA4442158.1"/>
    </source>
</evidence>
<evidence type="ECO:0000313" key="3">
    <source>
        <dbReference type="Proteomes" id="UP001501508"/>
    </source>
</evidence>
<organism evidence="2 3">
    <name type="scientific">Ravibacter arvi</name>
    <dbReference type="NCBI Taxonomy" id="2051041"/>
    <lineage>
        <taxon>Bacteria</taxon>
        <taxon>Pseudomonadati</taxon>
        <taxon>Bacteroidota</taxon>
        <taxon>Cytophagia</taxon>
        <taxon>Cytophagales</taxon>
        <taxon>Spirosomataceae</taxon>
        <taxon>Ravibacter</taxon>
    </lineage>
</organism>
<dbReference type="Proteomes" id="UP001501508">
    <property type="component" value="Unassembled WGS sequence"/>
</dbReference>
<feature type="signal peptide" evidence="1">
    <location>
        <begin position="1"/>
        <end position="23"/>
    </location>
</feature>
<dbReference type="RefSeq" id="WP_345030313.1">
    <property type="nucleotide sequence ID" value="NZ_BAABEY010000026.1"/>
</dbReference>
<accession>A0ABP8M0W2</accession>